<protein>
    <submittedName>
        <fullName evidence="2">Uncharacterized protein</fullName>
    </submittedName>
</protein>
<feature type="region of interest" description="Disordered" evidence="1">
    <location>
        <begin position="54"/>
        <end position="75"/>
    </location>
</feature>
<evidence type="ECO:0000313" key="2">
    <source>
        <dbReference type="EMBL" id="AFZ24044.1"/>
    </source>
</evidence>
<evidence type="ECO:0000313" key="3">
    <source>
        <dbReference type="Proteomes" id="UP000010475"/>
    </source>
</evidence>
<dbReference type="STRING" id="56107.Cylst_1782"/>
<name>K9WW51_9NOST</name>
<feature type="compositionally biased region" description="Basic and acidic residues" evidence="1">
    <location>
        <begin position="54"/>
        <end position="66"/>
    </location>
</feature>
<reference evidence="2 3" key="1">
    <citation type="submission" date="2012-06" db="EMBL/GenBank/DDBJ databases">
        <title>Finished chromosome of genome of Cylindrospermum stagnale PCC 7417.</title>
        <authorList>
            <consortium name="US DOE Joint Genome Institute"/>
            <person name="Gugger M."/>
            <person name="Coursin T."/>
            <person name="Rippka R."/>
            <person name="Tandeau De Marsac N."/>
            <person name="Huntemann M."/>
            <person name="Wei C.-L."/>
            <person name="Han J."/>
            <person name="Detter J.C."/>
            <person name="Han C."/>
            <person name="Tapia R."/>
            <person name="Chen A."/>
            <person name="Kyrpides N."/>
            <person name="Mavromatis K."/>
            <person name="Markowitz V."/>
            <person name="Szeto E."/>
            <person name="Ivanova N."/>
            <person name="Pagani I."/>
            <person name="Pati A."/>
            <person name="Goodwin L."/>
            <person name="Nordberg H.P."/>
            <person name="Cantor M.N."/>
            <person name="Hua S.X."/>
            <person name="Woyke T."/>
            <person name="Kerfeld C.A."/>
        </authorList>
    </citation>
    <scope>NUCLEOTIDE SEQUENCE [LARGE SCALE GENOMIC DNA]</scope>
    <source>
        <strain evidence="2 3">PCC 7417</strain>
    </source>
</reference>
<gene>
    <name evidence="2" type="ORF">Cylst_1782</name>
</gene>
<dbReference type="HOGENOM" id="CLU_1934561_0_0_3"/>
<dbReference type="Proteomes" id="UP000010475">
    <property type="component" value="Chromosome"/>
</dbReference>
<dbReference type="KEGG" id="csg:Cylst_1782"/>
<accession>K9WW51</accession>
<dbReference type="RefSeq" id="WP_015207300.1">
    <property type="nucleotide sequence ID" value="NC_019757.1"/>
</dbReference>
<sequence length="130" mass="15027">MTQKLISNEKSVCDLLQTIEPKGIADESMRQTVEVLLNLIEQLQLKVKGLESENQHLRDENNRLKGEQGQPEIKAKNKNRKLGISFFEYVRDRISQVGKIPFLETIIREKSALNPLGWSWMPEQLPPPNY</sequence>
<dbReference type="PATRIC" id="fig|56107.3.peg.1982"/>
<proteinExistence type="predicted"/>
<evidence type="ECO:0000256" key="1">
    <source>
        <dbReference type="SAM" id="MobiDB-lite"/>
    </source>
</evidence>
<organism evidence="2 3">
    <name type="scientific">Cylindrospermum stagnale PCC 7417</name>
    <dbReference type="NCBI Taxonomy" id="56107"/>
    <lineage>
        <taxon>Bacteria</taxon>
        <taxon>Bacillati</taxon>
        <taxon>Cyanobacteriota</taxon>
        <taxon>Cyanophyceae</taxon>
        <taxon>Nostocales</taxon>
        <taxon>Nostocaceae</taxon>
        <taxon>Cylindrospermum</taxon>
    </lineage>
</organism>
<dbReference type="eggNOG" id="COG2433">
    <property type="taxonomic scope" value="Bacteria"/>
</dbReference>
<dbReference type="EMBL" id="CP003642">
    <property type="protein sequence ID" value="AFZ24044.1"/>
    <property type="molecule type" value="Genomic_DNA"/>
</dbReference>
<keyword evidence="3" id="KW-1185">Reference proteome</keyword>
<dbReference type="AlphaFoldDB" id="K9WW51"/>